<gene>
    <name evidence="2" type="ORF">AMORRO_LOCUS14382</name>
</gene>
<proteinExistence type="predicted"/>
<evidence type="ECO:0000313" key="2">
    <source>
        <dbReference type="EMBL" id="CAG8736099.1"/>
    </source>
</evidence>
<feature type="region of interest" description="Disordered" evidence="1">
    <location>
        <begin position="1"/>
        <end position="27"/>
    </location>
</feature>
<evidence type="ECO:0000313" key="3">
    <source>
        <dbReference type="Proteomes" id="UP000789342"/>
    </source>
</evidence>
<dbReference type="EMBL" id="CAJVPV010028279">
    <property type="protein sequence ID" value="CAG8736099.1"/>
    <property type="molecule type" value="Genomic_DNA"/>
</dbReference>
<feature type="compositionally biased region" description="Basic and acidic residues" evidence="1">
    <location>
        <begin position="15"/>
        <end position="27"/>
    </location>
</feature>
<evidence type="ECO:0000256" key="1">
    <source>
        <dbReference type="SAM" id="MobiDB-lite"/>
    </source>
</evidence>
<dbReference type="AlphaFoldDB" id="A0A9N9IID5"/>
<feature type="compositionally biased region" description="Polar residues" evidence="1">
    <location>
        <begin position="1"/>
        <end position="14"/>
    </location>
</feature>
<organism evidence="2 3">
    <name type="scientific">Acaulospora morrowiae</name>
    <dbReference type="NCBI Taxonomy" id="94023"/>
    <lineage>
        <taxon>Eukaryota</taxon>
        <taxon>Fungi</taxon>
        <taxon>Fungi incertae sedis</taxon>
        <taxon>Mucoromycota</taxon>
        <taxon>Glomeromycotina</taxon>
        <taxon>Glomeromycetes</taxon>
        <taxon>Diversisporales</taxon>
        <taxon>Acaulosporaceae</taxon>
        <taxon>Acaulospora</taxon>
    </lineage>
</organism>
<keyword evidence="3" id="KW-1185">Reference proteome</keyword>
<protein>
    <submittedName>
        <fullName evidence="2">6895_t:CDS:1</fullName>
    </submittedName>
</protein>
<name>A0A9N9IID5_9GLOM</name>
<dbReference type="Proteomes" id="UP000789342">
    <property type="component" value="Unassembled WGS sequence"/>
</dbReference>
<feature type="region of interest" description="Disordered" evidence="1">
    <location>
        <begin position="47"/>
        <end position="68"/>
    </location>
</feature>
<feature type="compositionally biased region" description="Basic residues" evidence="1">
    <location>
        <begin position="56"/>
        <end position="68"/>
    </location>
</feature>
<sequence>MSKNETTPDQNNHNNNDERTSKTKTHYEHRGSHYYDDGWTDNSKTTLTIGNTGTRPQRRYRCGKKKKTRQECPDDNIESCYGRDRNLNHDRDHTPTTKSIAVTSTNDEFVDTEDHNSQVNDYSRESAQVGLDDNNNERYPTTKFQDPQDLHEDVIKLEDISRSNRKWTRMIRNILLCIYTILNQ</sequence>
<reference evidence="2" key="1">
    <citation type="submission" date="2021-06" db="EMBL/GenBank/DDBJ databases">
        <authorList>
            <person name="Kallberg Y."/>
            <person name="Tangrot J."/>
            <person name="Rosling A."/>
        </authorList>
    </citation>
    <scope>NUCLEOTIDE SEQUENCE</scope>
    <source>
        <strain evidence="2">CL551</strain>
    </source>
</reference>
<accession>A0A9N9IID5</accession>
<comment type="caution">
    <text evidence="2">The sequence shown here is derived from an EMBL/GenBank/DDBJ whole genome shotgun (WGS) entry which is preliminary data.</text>
</comment>